<keyword evidence="3" id="KW-1185">Reference proteome</keyword>
<dbReference type="InterPro" id="IPR011522">
    <property type="entry name" value="Thiamin/HMP-bd_put_YkoF"/>
</dbReference>
<feature type="domain" description="Thiamin/hydroxymethyl pyrimidine-binding YkoF putative" evidence="1">
    <location>
        <begin position="28"/>
        <end position="107"/>
    </location>
</feature>
<accession>A0ABT1RX66</accession>
<proteinExistence type="predicted"/>
<evidence type="ECO:0000313" key="2">
    <source>
        <dbReference type="EMBL" id="MCQ4839264.1"/>
    </source>
</evidence>
<dbReference type="Pfam" id="PF07615">
    <property type="entry name" value="Ykof"/>
    <property type="match status" value="2"/>
</dbReference>
<protein>
    <submittedName>
        <fullName evidence="2">Ykof family thiamine-binding protein</fullName>
    </submittedName>
</protein>
<feature type="domain" description="Thiamin/hydroxymethyl pyrimidine-binding YkoF putative" evidence="1">
    <location>
        <begin position="134"/>
        <end position="212"/>
    </location>
</feature>
<dbReference type="Gene3D" id="3.30.70.930">
    <property type="match status" value="2"/>
</dbReference>
<organism evidence="2 3">
    <name type="scientific">Neglectibacter timonensis</name>
    <dbReference type="NCBI Taxonomy" id="1776382"/>
    <lineage>
        <taxon>Bacteria</taxon>
        <taxon>Bacillati</taxon>
        <taxon>Bacillota</taxon>
        <taxon>Clostridia</taxon>
        <taxon>Eubacteriales</taxon>
        <taxon>Oscillospiraceae</taxon>
        <taxon>Neglectibacter</taxon>
    </lineage>
</organism>
<comment type="caution">
    <text evidence="2">The sequence shown here is derived from an EMBL/GenBank/DDBJ whole genome shotgun (WGS) entry which is preliminary data.</text>
</comment>
<gene>
    <name evidence="2" type="ORF">NE695_04965</name>
</gene>
<dbReference type="EMBL" id="JANFZH010000008">
    <property type="protein sequence ID" value="MCQ4839264.1"/>
    <property type="molecule type" value="Genomic_DNA"/>
</dbReference>
<dbReference type="SUPFAM" id="SSF89957">
    <property type="entry name" value="MTH1187/YkoF-like"/>
    <property type="match status" value="1"/>
</dbReference>
<dbReference type="InterPro" id="IPR029756">
    <property type="entry name" value="MTH1187/YkoF-like"/>
</dbReference>
<dbReference type="RefSeq" id="WP_256191650.1">
    <property type="nucleotide sequence ID" value="NZ_CATZHN010000006.1"/>
</dbReference>
<evidence type="ECO:0000259" key="1">
    <source>
        <dbReference type="Pfam" id="PF07615"/>
    </source>
</evidence>
<dbReference type="Proteomes" id="UP001524473">
    <property type="component" value="Unassembled WGS sequence"/>
</dbReference>
<sequence>MPEKKKKYVEYGCCCGSSCGRVGGPEGITGCRFSLSPMSDAYVDIILEAVRQADVSKVYSLTDELSTVYRGRRQHVLDALKACFTGAYREGVHMVLEATLSKGCPGDTEGESYLAADDVLQNEPRIRDVHFPVTSKISLYPMGMEDYMPHIAAVVNRAVDLGIYDRSAHYVTVLKGDVQDLFSYFDWVLGYCAEHLGHAVFQVTLSVNSPSE</sequence>
<reference evidence="2 3" key="1">
    <citation type="submission" date="2022-06" db="EMBL/GenBank/DDBJ databases">
        <title>Isolation of gut microbiota from human fecal samples.</title>
        <authorList>
            <person name="Pamer E.G."/>
            <person name="Barat B."/>
            <person name="Waligurski E."/>
            <person name="Medina S."/>
            <person name="Paddock L."/>
            <person name="Mostad J."/>
        </authorList>
    </citation>
    <scope>NUCLEOTIDE SEQUENCE [LARGE SCALE GENOMIC DNA]</scope>
    <source>
        <strain evidence="2 3">DFI.9.73</strain>
    </source>
</reference>
<evidence type="ECO:0000313" key="3">
    <source>
        <dbReference type="Proteomes" id="UP001524473"/>
    </source>
</evidence>
<name>A0ABT1RX66_9FIRM</name>